<dbReference type="EMBL" id="JASPKY010000111">
    <property type="protein sequence ID" value="KAK9736593.1"/>
    <property type="molecule type" value="Genomic_DNA"/>
</dbReference>
<accession>A0AAW1LPL3</accession>
<name>A0AAW1LPL3_POPJA</name>
<evidence type="ECO:0000313" key="1">
    <source>
        <dbReference type="EMBL" id="KAK9736593.1"/>
    </source>
</evidence>
<comment type="caution">
    <text evidence="1">The sequence shown here is derived from an EMBL/GenBank/DDBJ whole genome shotgun (WGS) entry which is preliminary data.</text>
</comment>
<sequence length="69" mass="7772">MTATSPTMITPPLDSFMSPITSSIPSRVKLFTALTHLDRLEISSSPSFRHYLLNLCTQFMVINRKGLKM</sequence>
<evidence type="ECO:0000313" key="2">
    <source>
        <dbReference type="Proteomes" id="UP001458880"/>
    </source>
</evidence>
<protein>
    <submittedName>
        <fullName evidence="1">Uncharacterized protein</fullName>
    </submittedName>
</protein>
<dbReference type="AlphaFoldDB" id="A0AAW1LPL3"/>
<proteinExistence type="predicted"/>
<reference evidence="1 2" key="1">
    <citation type="journal article" date="2024" name="BMC Genomics">
        <title>De novo assembly and annotation of Popillia japonica's genome with initial clues to its potential as an invasive pest.</title>
        <authorList>
            <person name="Cucini C."/>
            <person name="Boschi S."/>
            <person name="Funari R."/>
            <person name="Cardaioli E."/>
            <person name="Iannotti N."/>
            <person name="Marturano G."/>
            <person name="Paoli F."/>
            <person name="Bruttini M."/>
            <person name="Carapelli A."/>
            <person name="Frati F."/>
            <person name="Nardi F."/>
        </authorList>
    </citation>
    <scope>NUCLEOTIDE SEQUENCE [LARGE SCALE GENOMIC DNA]</scope>
    <source>
        <strain evidence="1">DMR45628</strain>
    </source>
</reference>
<keyword evidence="2" id="KW-1185">Reference proteome</keyword>
<dbReference type="Proteomes" id="UP001458880">
    <property type="component" value="Unassembled WGS sequence"/>
</dbReference>
<gene>
    <name evidence="1" type="ORF">QE152_g11429</name>
</gene>
<organism evidence="1 2">
    <name type="scientific">Popillia japonica</name>
    <name type="common">Japanese beetle</name>
    <dbReference type="NCBI Taxonomy" id="7064"/>
    <lineage>
        <taxon>Eukaryota</taxon>
        <taxon>Metazoa</taxon>
        <taxon>Ecdysozoa</taxon>
        <taxon>Arthropoda</taxon>
        <taxon>Hexapoda</taxon>
        <taxon>Insecta</taxon>
        <taxon>Pterygota</taxon>
        <taxon>Neoptera</taxon>
        <taxon>Endopterygota</taxon>
        <taxon>Coleoptera</taxon>
        <taxon>Polyphaga</taxon>
        <taxon>Scarabaeiformia</taxon>
        <taxon>Scarabaeidae</taxon>
        <taxon>Rutelinae</taxon>
        <taxon>Popillia</taxon>
    </lineage>
</organism>